<evidence type="ECO:0000313" key="2">
    <source>
        <dbReference type="EMBL" id="MBG6139349.1"/>
    </source>
</evidence>
<feature type="region of interest" description="Disordered" evidence="1">
    <location>
        <begin position="403"/>
        <end position="529"/>
    </location>
</feature>
<proteinExistence type="predicted"/>
<dbReference type="RefSeq" id="WP_197006018.1">
    <property type="nucleotide sequence ID" value="NZ_BONS01000012.1"/>
</dbReference>
<keyword evidence="3" id="KW-1185">Reference proteome</keyword>
<feature type="compositionally biased region" description="Pro residues" evidence="1">
    <location>
        <begin position="249"/>
        <end position="263"/>
    </location>
</feature>
<feature type="region of interest" description="Disordered" evidence="1">
    <location>
        <begin position="212"/>
        <end position="385"/>
    </location>
</feature>
<feature type="compositionally biased region" description="Pro residues" evidence="1">
    <location>
        <begin position="415"/>
        <end position="446"/>
    </location>
</feature>
<evidence type="ECO:0000313" key="3">
    <source>
        <dbReference type="Proteomes" id="UP000622552"/>
    </source>
</evidence>
<dbReference type="Proteomes" id="UP000622552">
    <property type="component" value="Unassembled WGS sequence"/>
</dbReference>
<sequence>MGRYDNLDVDDIQRIMSYEHAQPNAAHSVAWFRLTQILDQHRANLKVYTDRLAAHWDPATNVAAAAFLSHIDDLRAALDASAQVTMTNSNALTDLAGHITTTQQQLERIAKLHEVHKAEDKELINTINPWYDARAPQDDAHARTALEEFDRASFDTYMRMQLPPEYIPPAPGEFDPNDPGTDTGWQPLSPIAPLVTPVPSHSGVIAGPVTQPWPTQPAGPAPGGPVVAGSAGGPVIQGGAPVTPTAVTPGPPLPGGPTPPGPSGLPALPGTPPINGLPTNPGGSASAGPKRLGLLDNLPTRRSVSPVVGGATTETTTTRPPLRSRPPGTVPSMLGETSRPPAPARPVEPPGRGLSARPNRGGVIGQPADDSSGGSRTGARHGGVADRAEYRYSGVYEDDFRDRRTAPAVIAGPGDPRPVEPGPTRPVPPVEHPVEPGPTGPVPPAERPAGVSPVIGAPGPGPAAGPGPVFGTSGSVRPVTSGGAMGAPDSELSAASPVLPFPTIGAPVASPGSTDPGPTVGGPPGAPSP</sequence>
<feature type="compositionally biased region" description="Low complexity" evidence="1">
    <location>
        <begin position="238"/>
        <end position="248"/>
    </location>
</feature>
<organism evidence="2 3">
    <name type="scientific">Longispora fulva</name>
    <dbReference type="NCBI Taxonomy" id="619741"/>
    <lineage>
        <taxon>Bacteria</taxon>
        <taxon>Bacillati</taxon>
        <taxon>Actinomycetota</taxon>
        <taxon>Actinomycetes</taxon>
        <taxon>Micromonosporales</taxon>
        <taxon>Micromonosporaceae</taxon>
        <taxon>Longispora</taxon>
    </lineage>
</organism>
<feature type="compositionally biased region" description="Low complexity" evidence="1">
    <location>
        <begin position="312"/>
        <end position="327"/>
    </location>
</feature>
<name>A0A8J7GVH9_9ACTN</name>
<protein>
    <submittedName>
        <fullName evidence="2">Uncharacterized protein</fullName>
    </submittedName>
</protein>
<comment type="caution">
    <text evidence="2">The sequence shown here is derived from an EMBL/GenBank/DDBJ whole genome shotgun (WGS) entry which is preliminary data.</text>
</comment>
<feature type="compositionally biased region" description="Pro residues" evidence="1">
    <location>
        <begin position="214"/>
        <end position="223"/>
    </location>
</feature>
<dbReference type="EMBL" id="JADOUF010000001">
    <property type="protein sequence ID" value="MBG6139349.1"/>
    <property type="molecule type" value="Genomic_DNA"/>
</dbReference>
<evidence type="ECO:0000256" key="1">
    <source>
        <dbReference type="SAM" id="MobiDB-lite"/>
    </source>
</evidence>
<accession>A0A8J7GVH9</accession>
<dbReference type="AlphaFoldDB" id="A0A8J7GVH9"/>
<gene>
    <name evidence="2" type="ORF">IW245_005543</name>
</gene>
<reference evidence="2" key="1">
    <citation type="submission" date="2020-11" db="EMBL/GenBank/DDBJ databases">
        <title>Sequencing the genomes of 1000 actinobacteria strains.</title>
        <authorList>
            <person name="Klenk H.-P."/>
        </authorList>
    </citation>
    <scope>NUCLEOTIDE SEQUENCE</scope>
    <source>
        <strain evidence="2">DSM 45356</strain>
    </source>
</reference>
<feature type="compositionally biased region" description="Pro residues" evidence="1">
    <location>
        <begin position="340"/>
        <end position="349"/>
    </location>
</feature>
<feature type="compositionally biased region" description="Low complexity" evidence="1">
    <location>
        <begin position="447"/>
        <end position="457"/>
    </location>
</feature>